<dbReference type="Proteomes" id="UP000249542">
    <property type="component" value="Unassembled WGS sequence"/>
</dbReference>
<organism evidence="3 4">
    <name type="scientific">Mesonia algae</name>
    <dbReference type="NCBI Taxonomy" id="213248"/>
    <lineage>
        <taxon>Bacteria</taxon>
        <taxon>Pseudomonadati</taxon>
        <taxon>Bacteroidota</taxon>
        <taxon>Flavobacteriia</taxon>
        <taxon>Flavobacteriales</taxon>
        <taxon>Flavobacteriaceae</taxon>
        <taxon>Mesonia</taxon>
    </lineage>
</organism>
<feature type="transmembrane region" description="Helical" evidence="1">
    <location>
        <begin position="41"/>
        <end position="62"/>
    </location>
</feature>
<gene>
    <name evidence="3" type="ORF">LX95_01802</name>
</gene>
<dbReference type="PANTHER" id="PTHR42208:SF1">
    <property type="entry name" value="HEAVY METAL TRANSPORTER"/>
    <property type="match status" value="1"/>
</dbReference>
<keyword evidence="4" id="KW-1185">Reference proteome</keyword>
<proteinExistence type="predicted"/>
<reference evidence="3 4" key="1">
    <citation type="submission" date="2018-06" db="EMBL/GenBank/DDBJ databases">
        <title>Genomic Encyclopedia of Archaeal and Bacterial Type Strains, Phase II (KMG-II): from individual species to whole genera.</title>
        <authorList>
            <person name="Goeker M."/>
        </authorList>
    </citation>
    <scope>NUCLEOTIDE SEQUENCE [LARGE SCALE GENOMIC DNA]</scope>
    <source>
        <strain evidence="3 4">DSM 15361</strain>
    </source>
</reference>
<keyword evidence="1" id="KW-0472">Membrane</keyword>
<dbReference type="AlphaFoldDB" id="A0A2W7I1W7"/>
<keyword evidence="1" id="KW-1133">Transmembrane helix</keyword>
<dbReference type="InterPro" id="IPR039447">
    <property type="entry name" value="UreH-like_TM_dom"/>
</dbReference>
<dbReference type="PANTHER" id="PTHR42208">
    <property type="entry name" value="HEAVY METAL TRANSPORTER-RELATED"/>
    <property type="match status" value="1"/>
</dbReference>
<dbReference type="RefSeq" id="WP_111541095.1">
    <property type="nucleotide sequence ID" value="NZ_QKYV01000004.1"/>
</dbReference>
<comment type="caution">
    <text evidence="3">The sequence shown here is derived from an EMBL/GenBank/DDBJ whole genome shotgun (WGS) entry which is preliminary data.</text>
</comment>
<feature type="transmembrane region" description="Helical" evidence="1">
    <location>
        <begin position="194"/>
        <end position="217"/>
    </location>
</feature>
<evidence type="ECO:0000313" key="4">
    <source>
        <dbReference type="Proteomes" id="UP000249542"/>
    </source>
</evidence>
<sequence length="236" mass="26028">MLLSALIFGLLGSFHCVGMCGPIAFLLPVDRKNSVKRVLQVLSYHAGRLFTYGIIGLLFGFLGRRLQLFGLQQHISIAIGVLMILVILLPSNIFSKYNGSKFIYKWVGKVKSALGKELKRKSMDSFFTIGFLNGFLPCGLVYMAVFGSLASGSWWEGSLYMVFFGIGTIPLMTTATYIGNFLNTNFKKKIMKAIPVFVIIMGVLFILRGLGLNIPYISPSSTVSIEEVSANQSCHK</sequence>
<dbReference type="EMBL" id="QKYV01000004">
    <property type="protein sequence ID" value="PZW40734.1"/>
    <property type="molecule type" value="Genomic_DNA"/>
</dbReference>
<evidence type="ECO:0000313" key="3">
    <source>
        <dbReference type="EMBL" id="PZW40734.1"/>
    </source>
</evidence>
<feature type="transmembrane region" description="Helical" evidence="1">
    <location>
        <begin position="126"/>
        <end position="147"/>
    </location>
</feature>
<accession>A0A2W7I1W7</accession>
<feature type="domain" description="Urease accessory protein UreH-like transmembrane" evidence="2">
    <location>
        <begin position="5"/>
        <end position="204"/>
    </location>
</feature>
<evidence type="ECO:0000256" key="1">
    <source>
        <dbReference type="SAM" id="Phobius"/>
    </source>
</evidence>
<keyword evidence="1" id="KW-0812">Transmembrane</keyword>
<dbReference type="Pfam" id="PF13386">
    <property type="entry name" value="DsbD_2"/>
    <property type="match status" value="1"/>
</dbReference>
<evidence type="ECO:0000259" key="2">
    <source>
        <dbReference type="Pfam" id="PF13386"/>
    </source>
</evidence>
<name>A0A2W7I1W7_9FLAO</name>
<protein>
    <recommendedName>
        <fullName evidence="2">Urease accessory protein UreH-like transmembrane domain-containing protein</fullName>
    </recommendedName>
</protein>
<feature type="transmembrane region" description="Helical" evidence="1">
    <location>
        <begin position="74"/>
        <end position="95"/>
    </location>
</feature>
<feature type="transmembrane region" description="Helical" evidence="1">
    <location>
        <begin position="159"/>
        <end position="182"/>
    </location>
</feature>
<feature type="transmembrane region" description="Helical" evidence="1">
    <location>
        <begin position="6"/>
        <end position="29"/>
    </location>
</feature>